<dbReference type="PANTHER" id="PTHR32170:SF3">
    <property type="entry name" value="PROTEASOME ACTIVATOR COMPLEX SUBUNIT 4"/>
    <property type="match status" value="1"/>
</dbReference>
<keyword evidence="6" id="KW-0227">DNA damage</keyword>
<dbReference type="GO" id="GO:0016607">
    <property type="term" value="C:nuclear speck"/>
    <property type="evidence" value="ECO:0007669"/>
    <property type="project" value="UniProtKB-SubCell"/>
</dbReference>
<dbReference type="InterPro" id="IPR011989">
    <property type="entry name" value="ARM-like"/>
</dbReference>
<keyword evidence="7" id="KW-0234">DNA repair</keyword>
<dbReference type="PANTHER" id="PTHR32170">
    <property type="entry name" value="PROTEASOME ACTIVATOR COMPLEX SUBUNIT 4"/>
    <property type="match status" value="1"/>
</dbReference>
<proteinExistence type="inferred from homology"/>
<dbReference type="GO" id="GO:0006281">
    <property type="term" value="P:DNA repair"/>
    <property type="evidence" value="ECO:0007669"/>
    <property type="project" value="UniProtKB-KW"/>
</dbReference>
<feature type="domain" description="Proteasome activator complex subunit 4-like HEAT repeat-like" evidence="11">
    <location>
        <begin position="1345"/>
        <end position="1486"/>
    </location>
</feature>
<comment type="similarity">
    <text evidence="3">Belongs to the BLM10 family.</text>
</comment>
<keyword evidence="4" id="KW-0963">Cytoplasm</keyword>
<evidence type="ECO:0000313" key="12">
    <source>
        <dbReference type="EMBL" id="CAH7687375.1"/>
    </source>
</evidence>
<comment type="subcellular location">
    <subcellularLocation>
        <location evidence="2">Cytoplasm</location>
    </subcellularLocation>
    <subcellularLocation>
        <location evidence="1">Nucleus speckle</location>
    </subcellularLocation>
</comment>
<accession>A0AAV0BML9</accession>
<feature type="domain" description="Proteasome activator complex subunit 4 C-terminal" evidence="9">
    <location>
        <begin position="1796"/>
        <end position="1883"/>
    </location>
</feature>
<dbReference type="Proteomes" id="UP001153365">
    <property type="component" value="Unassembled WGS sequence"/>
</dbReference>
<name>A0AAV0BML9_PHAPC</name>
<keyword evidence="5" id="KW-0677">Repeat</keyword>
<dbReference type="SUPFAM" id="SSF48371">
    <property type="entry name" value="ARM repeat"/>
    <property type="match status" value="2"/>
</dbReference>
<evidence type="ECO:0000256" key="2">
    <source>
        <dbReference type="ARBA" id="ARBA00004496"/>
    </source>
</evidence>
<dbReference type="InterPro" id="IPR055455">
    <property type="entry name" value="HEAT_PSME4"/>
</dbReference>
<protein>
    <recommendedName>
        <fullName evidence="14">Proteasome activator subunit 4</fullName>
    </recommendedName>
</protein>
<dbReference type="Pfam" id="PF16507">
    <property type="entry name" value="HEAT_PSME4_mid"/>
    <property type="match status" value="1"/>
</dbReference>
<dbReference type="InterPro" id="IPR035309">
    <property type="entry name" value="PSME4"/>
</dbReference>
<keyword evidence="13" id="KW-1185">Reference proteome</keyword>
<comment type="caution">
    <text evidence="12">The sequence shown here is derived from an EMBL/GenBank/DDBJ whole genome shotgun (WGS) entry which is preliminary data.</text>
</comment>
<dbReference type="GO" id="GO:0016504">
    <property type="term" value="F:peptidase activator activity"/>
    <property type="evidence" value="ECO:0007669"/>
    <property type="project" value="InterPro"/>
</dbReference>
<evidence type="ECO:0000256" key="5">
    <source>
        <dbReference type="ARBA" id="ARBA00022737"/>
    </source>
</evidence>
<dbReference type="Gene3D" id="1.25.10.10">
    <property type="entry name" value="Leucine-rich Repeat Variant"/>
    <property type="match status" value="1"/>
</dbReference>
<sequence>MPYQLESLSEMDDYLEMIVRRILEAAQARDFDFAFTYWNAMLEVWLELRYPMKRRMRARLIEFYYNICVSPGMDPTLVEIMIEMMLTLIKSQKLVDLRSVQLDWVPLYEVLLTEIDHKERAVGVTNIYTMMLSLAGSANRFFPPHTALKMFERFLPRLSGTHLESALVTQSLLCHFLPISHPTSWLPSIFRLWTTFQSQYWSEQWLELLSRLSQKHVDPNASDPRIYYIFENLERGESFESKAFEAVSDFADEPAWLGIRRDVGIFTEKQWSFIMTHCVQVFGVPVGTPNTQVTAAHGAKNADSRVSSQATATLKPADVLESLAVILVYSMSEDGDSNSPECRALSAASKLLTAMETFFHPSNHGRWSAKLTKFLRHLAWRFAVRWSEEAKADCPTPEEWRLTARIRTQFVTMLSSPILISLFSKDFIASSYTQQALRIAAYLDPSIMIPPIIEQSVLALEGLLETHRTTTCIAALTAVTPTMLKKQSYPAGAANLPTILDLLLPGIDPNDPSKTMYSSMLISKILSRIKLSDVTLDSSTQVMVELEPSIPTLDTTWGSSIVENGTAVVESTSFLLDWTLTYFKRVMSFFENLPEPQGKQEKTGGKVEENTISCLCASFEELCKAVSPEFFLPMIEYFKTYICDNFRFNMVKTVGLIASSLSKGFADPITFRTIYPLCDSKIRAELEAGAASIPSMSTGAPLGSDLKLHWLFSVLVGVSAKCGDVLLEFRSEILSLLHYTLKECKSKRSQIFISKFLFTILRALIEIYPKDTRFLNPDEWDVPETKSSHQNLWGKTYKVTDIKISWHVPSTEEIDFALQIIGEIIEPMLREMNSLLDEVTLDHDRKCNFVKLCTMAKAALCGISTLVVIGPPSEPGDPVTDWGEHILELSKQLPSVNAGIVLTPPDKRYEQIIKLRKDLSEVVHRSVTHLSLFDDNIECVKAIIGIISSLLIDPAFEASTYENHRQSYRLGKSMNQNSGLQKEYPRVVWIRYAQLLHLTRLRSPRRPHQRSALDDKIIKDLLEFSLSPWVSIRRLTQKTLCTVAQVYDGGHGLLLPTLLDSLKPGIDPDRMKGAIYVLGSKSFSSFCLQDWRYARQYLLAFLQCQHAPKTSIQSLVSSLLHRHSFSIREIENMQNTVKADGFDEAVEQLNVELIHHKVENSVSKFLDTRRLARLEMQNAQYHQLVSELLNISGAPTTNWKYSLNANRLLNEVVRRDQPLNASVASHFLKELHNSELPSKRVQALSSISRLLHFVKLRTMCSSDQDLLLRKSKNPLKFMVKFPSPLQKEEFELFISKLRQPLSDGPEFLIDEFLTGWLICDEEKAYRLSDEESLTAWDPSSESALKVFRDFLIQDTFWKKLLDYFSQEQNRNHLAANNVTALKSIFQIFRDEFWQVLLPKLEELLSDPANRHKQRAAAEIIAGVIRATKHWPLARQAVVWEWFQARLKEIYDAMRPEGLPCWLMCIEYILQERDPRRNQPLIDFILALETDGYSSTFAASKAHQFVGTVIKALSWTIAEPYLKRLSDVYWGAIDNDYLEVRTCISLNLRSLAEHQTHLSFPDAKSFLRACQNNGEEDKPLIADCTIIRSGVEPLLHKLQQTRQIRLPAQHGNQEYDKCAMTVLMWIWSSLTDFQAAAIHPFLPGIIRELFYMHEMIDNQELSRLSNAVMLSLAWMPWPGGMVDSILVALLRLSQASSWKIRLDVLKILRVFFFHQLFMLSRPQVEEILEFLCIHLEDTNAEVREAAAVTLSGIVHCSERTSILKLKNRFTKTLQETPVPRHRFVEGVEQPTYLATLVKIHAAVLGSSSLVNAFPYDVPSWVPEVLIKNICSHMSSPATISTTARNTLTVFKKTHQDTWVEGQKMFSEEDLATLNDCLVGSSYYA</sequence>
<dbReference type="GO" id="GO:0010499">
    <property type="term" value="P:proteasomal ubiquitin-independent protein catabolic process"/>
    <property type="evidence" value="ECO:0007669"/>
    <property type="project" value="TreeGrafter"/>
</dbReference>
<evidence type="ECO:0000256" key="4">
    <source>
        <dbReference type="ARBA" id="ARBA00022490"/>
    </source>
</evidence>
<dbReference type="GO" id="GO:0070628">
    <property type="term" value="F:proteasome binding"/>
    <property type="evidence" value="ECO:0007669"/>
    <property type="project" value="InterPro"/>
</dbReference>
<evidence type="ECO:0000256" key="1">
    <source>
        <dbReference type="ARBA" id="ARBA00004324"/>
    </source>
</evidence>
<feature type="domain" description="Proteasome activator Blm10 middle HEAT repeats region" evidence="10">
    <location>
        <begin position="350"/>
        <end position="866"/>
    </location>
</feature>
<gene>
    <name evidence="12" type="ORF">PPACK8108_LOCUS22155</name>
</gene>
<dbReference type="Pfam" id="PF23096">
    <property type="entry name" value="HEAT_PSME4"/>
    <property type="match status" value="1"/>
</dbReference>
<dbReference type="EMBL" id="CALTRL010005863">
    <property type="protein sequence ID" value="CAH7687375.1"/>
    <property type="molecule type" value="Genomic_DNA"/>
</dbReference>
<evidence type="ECO:0000259" key="10">
    <source>
        <dbReference type="Pfam" id="PF16507"/>
    </source>
</evidence>
<reference evidence="12" key="1">
    <citation type="submission" date="2022-06" db="EMBL/GenBank/DDBJ databases">
        <authorList>
            <consortium name="SYNGENTA / RWTH Aachen University"/>
        </authorList>
    </citation>
    <scope>NUCLEOTIDE SEQUENCE</scope>
</reference>
<evidence type="ECO:0008006" key="14">
    <source>
        <dbReference type="Google" id="ProtNLM"/>
    </source>
</evidence>
<evidence type="ECO:0000256" key="7">
    <source>
        <dbReference type="ARBA" id="ARBA00023204"/>
    </source>
</evidence>
<evidence type="ECO:0000256" key="8">
    <source>
        <dbReference type="ARBA" id="ARBA00023242"/>
    </source>
</evidence>
<evidence type="ECO:0000259" key="11">
    <source>
        <dbReference type="Pfam" id="PF23096"/>
    </source>
</evidence>
<keyword evidence="8" id="KW-0539">Nucleus</keyword>
<dbReference type="InterPro" id="IPR021843">
    <property type="entry name" value="PSME4_C"/>
</dbReference>
<evidence type="ECO:0000259" key="9">
    <source>
        <dbReference type="Pfam" id="PF11919"/>
    </source>
</evidence>
<organism evidence="12 13">
    <name type="scientific">Phakopsora pachyrhizi</name>
    <name type="common">Asian soybean rust disease fungus</name>
    <dbReference type="NCBI Taxonomy" id="170000"/>
    <lineage>
        <taxon>Eukaryota</taxon>
        <taxon>Fungi</taxon>
        <taxon>Dikarya</taxon>
        <taxon>Basidiomycota</taxon>
        <taxon>Pucciniomycotina</taxon>
        <taxon>Pucciniomycetes</taxon>
        <taxon>Pucciniales</taxon>
        <taxon>Phakopsoraceae</taxon>
        <taxon>Phakopsora</taxon>
    </lineage>
</organism>
<dbReference type="InterPro" id="IPR032430">
    <property type="entry name" value="Blm10_mid"/>
</dbReference>
<dbReference type="Pfam" id="PF11919">
    <property type="entry name" value="PSME4_C"/>
    <property type="match status" value="1"/>
</dbReference>
<evidence type="ECO:0000256" key="6">
    <source>
        <dbReference type="ARBA" id="ARBA00022763"/>
    </source>
</evidence>
<dbReference type="InterPro" id="IPR016024">
    <property type="entry name" value="ARM-type_fold"/>
</dbReference>
<evidence type="ECO:0000313" key="13">
    <source>
        <dbReference type="Proteomes" id="UP001153365"/>
    </source>
</evidence>
<evidence type="ECO:0000256" key="3">
    <source>
        <dbReference type="ARBA" id="ARBA00005739"/>
    </source>
</evidence>
<dbReference type="GO" id="GO:0005829">
    <property type="term" value="C:cytosol"/>
    <property type="evidence" value="ECO:0007669"/>
    <property type="project" value="TreeGrafter"/>
</dbReference>